<feature type="active site" evidence="19">
    <location>
        <position position="335"/>
    </location>
</feature>
<comment type="similarity">
    <text evidence="5 18">Belongs to the D-alanine--D-alanine ligase family.</text>
</comment>
<dbReference type="GO" id="GO:0005524">
    <property type="term" value="F:ATP binding"/>
    <property type="evidence" value="ECO:0007669"/>
    <property type="project" value="UniProtKB-UniRule"/>
</dbReference>
<proteinExistence type="inferred from homology"/>
<keyword evidence="9 20" id="KW-0547">Nucleotide-binding</keyword>
<dbReference type="GO" id="GO:0008716">
    <property type="term" value="F:D-alanine-D-alanine ligase activity"/>
    <property type="evidence" value="ECO:0007669"/>
    <property type="project" value="UniProtKB-UniRule"/>
</dbReference>
<keyword evidence="6 18" id="KW-0963">Cytoplasm</keyword>
<name>A0A7C4TXP0_9BACT</name>
<sequence length="389" mass="43342">MKIGLFFGSRSVEHEISIITAMQVVNAVDRTKYDVIPIYISKSGEWFTGSYLLDINNFKDLTKIPQKTSKIINLRLNYKNKLILETKGRFLTTQRIEIDVAFPVIHGTFGEDGKIQGLFEMLNVPYVGAGVTGSAIGMDKILMKDVFKSYNLPIVNYTWIKRKEWETDPDACISKIETTLKYPLFVKPANLGSSVGINKAKSKEELVEAIEVAKFYDRRIIIEESVENAREINCAVLGNNEPIASACEEVTTWKAFLDYDAKYISGQKGNTSPKRGGHIIPASLPDALTKSIQTLAVEAFKAIDCRGIARVDFLLDPATDRVYINEINTMPGALSYYLWSASGISFTKLIDNLINLALESFEDGERNITSIDTKVLLQNLGIGRAGKTL</sequence>
<dbReference type="GO" id="GO:0046872">
    <property type="term" value="F:metal ion binding"/>
    <property type="evidence" value="ECO:0007669"/>
    <property type="project" value="UniProtKB-KW"/>
</dbReference>
<keyword evidence="7 18" id="KW-0436">Ligase</keyword>
<dbReference type="Pfam" id="PF07478">
    <property type="entry name" value="Dala_Dala_lig_C"/>
    <property type="match status" value="1"/>
</dbReference>
<evidence type="ECO:0000256" key="5">
    <source>
        <dbReference type="ARBA" id="ARBA00010871"/>
    </source>
</evidence>
<evidence type="ECO:0000256" key="8">
    <source>
        <dbReference type="ARBA" id="ARBA00022723"/>
    </source>
</evidence>
<evidence type="ECO:0000256" key="11">
    <source>
        <dbReference type="ARBA" id="ARBA00022842"/>
    </source>
</evidence>
<feature type="binding site" evidence="20">
    <location>
        <begin position="185"/>
        <end position="187"/>
    </location>
    <ligand>
        <name>ATP</name>
        <dbReference type="ChEBI" id="CHEBI:30616"/>
    </ligand>
</feature>
<dbReference type="InterPro" id="IPR005905">
    <property type="entry name" value="D_ala_D_ala"/>
</dbReference>
<dbReference type="Pfam" id="PF01820">
    <property type="entry name" value="Dala_Dala_lig_N"/>
    <property type="match status" value="1"/>
</dbReference>
<dbReference type="PROSITE" id="PS00843">
    <property type="entry name" value="DALA_DALA_LIGASE_1"/>
    <property type="match status" value="1"/>
</dbReference>
<comment type="catalytic activity">
    <reaction evidence="16 18">
        <text>2 D-alanine + ATP = D-alanyl-D-alanine + ADP + phosphate + H(+)</text>
        <dbReference type="Rhea" id="RHEA:11224"/>
        <dbReference type="ChEBI" id="CHEBI:15378"/>
        <dbReference type="ChEBI" id="CHEBI:30616"/>
        <dbReference type="ChEBI" id="CHEBI:43474"/>
        <dbReference type="ChEBI" id="CHEBI:57416"/>
        <dbReference type="ChEBI" id="CHEBI:57822"/>
        <dbReference type="ChEBI" id="CHEBI:456216"/>
        <dbReference type="EC" id="6.3.2.4"/>
    </reaction>
</comment>
<dbReference type="AlphaFoldDB" id="A0A7C4TXP0"/>
<protein>
    <recommendedName>
        <fullName evidence="18">D-alanine--D-alanine ligase</fullName>
        <ecNumber evidence="18">6.3.2.4</ecNumber>
    </recommendedName>
    <alternativeName>
        <fullName evidence="18">D-Ala-D-Ala ligase</fullName>
    </alternativeName>
    <alternativeName>
        <fullName evidence="18">D-alanylalanine synthetase</fullName>
    </alternativeName>
</protein>
<keyword evidence="10 22" id="KW-0067">ATP-binding</keyword>
<dbReference type="GO" id="GO:0008360">
    <property type="term" value="P:regulation of cell shape"/>
    <property type="evidence" value="ECO:0007669"/>
    <property type="project" value="UniProtKB-KW"/>
</dbReference>
<feature type="binding site" evidence="21">
    <location>
        <position position="326"/>
    </location>
    <ligand>
        <name>Mg(2+)</name>
        <dbReference type="ChEBI" id="CHEBI:18420"/>
        <label>2</label>
    </ligand>
</feature>
<dbReference type="NCBIfam" id="TIGR01205">
    <property type="entry name" value="D_ala_D_alaTIGR"/>
    <property type="match status" value="1"/>
</dbReference>
<dbReference type="PIRSF" id="PIRSF039102">
    <property type="entry name" value="Ddl/VanB"/>
    <property type="match status" value="1"/>
</dbReference>
<comment type="function">
    <text evidence="2 18">Cell wall formation.</text>
</comment>
<dbReference type="EC" id="6.3.2.4" evidence="18"/>
<evidence type="ECO:0000256" key="13">
    <source>
        <dbReference type="ARBA" id="ARBA00022984"/>
    </source>
</evidence>
<evidence type="ECO:0000313" key="24">
    <source>
        <dbReference type="EMBL" id="HGW60246.1"/>
    </source>
</evidence>
<evidence type="ECO:0000256" key="20">
    <source>
        <dbReference type="PIRSR" id="PIRSR039102-2"/>
    </source>
</evidence>
<dbReference type="FunFam" id="3.30.1490.20:FF:000007">
    <property type="entry name" value="D-alanine--D-alanine ligase"/>
    <property type="match status" value="1"/>
</dbReference>
<comment type="pathway">
    <text evidence="4 18">Cell wall biogenesis; peptidoglycan biosynthesis.</text>
</comment>
<evidence type="ECO:0000256" key="2">
    <source>
        <dbReference type="ARBA" id="ARBA00003921"/>
    </source>
</evidence>
<organism evidence="24">
    <name type="scientific">Caldisericum exile</name>
    <dbReference type="NCBI Taxonomy" id="693075"/>
    <lineage>
        <taxon>Bacteria</taxon>
        <taxon>Pseudomonadati</taxon>
        <taxon>Caldisericota/Cryosericota group</taxon>
        <taxon>Caldisericota</taxon>
        <taxon>Caldisericia</taxon>
        <taxon>Caldisericales</taxon>
        <taxon>Caldisericaceae</taxon>
        <taxon>Caldisericum</taxon>
    </lineage>
</organism>
<feature type="binding site" evidence="20">
    <location>
        <begin position="193"/>
        <end position="194"/>
    </location>
    <ligand>
        <name>ATP</name>
        <dbReference type="ChEBI" id="CHEBI:30616"/>
    </ligand>
</feature>
<keyword evidence="11 21" id="KW-0460">Magnesium</keyword>
<evidence type="ECO:0000256" key="6">
    <source>
        <dbReference type="ARBA" id="ARBA00022490"/>
    </source>
</evidence>
<evidence type="ECO:0000256" key="18">
    <source>
        <dbReference type="HAMAP-Rule" id="MF_00047"/>
    </source>
</evidence>
<accession>A0A7C4TXP0</accession>
<feature type="active site" evidence="19">
    <location>
        <position position="13"/>
    </location>
</feature>
<reference evidence="24" key="1">
    <citation type="journal article" date="2020" name="mSystems">
        <title>Genome- and Community-Level Interaction Insights into Carbon Utilization and Element Cycling Functions of Hydrothermarchaeota in Hydrothermal Sediment.</title>
        <authorList>
            <person name="Zhou Z."/>
            <person name="Liu Y."/>
            <person name="Xu W."/>
            <person name="Pan J."/>
            <person name="Luo Z.H."/>
            <person name="Li M."/>
        </authorList>
    </citation>
    <scope>NUCLEOTIDE SEQUENCE [LARGE SCALE GENOMIC DNA]</scope>
    <source>
        <strain evidence="24">SpSt-794</strain>
    </source>
</reference>
<evidence type="ECO:0000256" key="17">
    <source>
        <dbReference type="ARBA" id="ARBA00060592"/>
    </source>
</evidence>
<feature type="binding site" evidence="21">
    <location>
        <position position="328"/>
    </location>
    <ligand>
        <name>Mg(2+)</name>
        <dbReference type="ChEBI" id="CHEBI:18420"/>
        <label>2</label>
    </ligand>
</feature>
<feature type="binding site" evidence="20">
    <location>
        <position position="140"/>
    </location>
    <ligand>
        <name>ATP</name>
        <dbReference type="ChEBI" id="CHEBI:30616"/>
    </ligand>
</feature>
<evidence type="ECO:0000256" key="22">
    <source>
        <dbReference type="PROSITE-ProRule" id="PRU00409"/>
    </source>
</evidence>
<dbReference type="SUPFAM" id="SSF56059">
    <property type="entry name" value="Glutathione synthetase ATP-binding domain-like"/>
    <property type="match status" value="1"/>
</dbReference>
<dbReference type="EMBL" id="DTHV01000071">
    <property type="protein sequence ID" value="HGW60246.1"/>
    <property type="molecule type" value="Genomic_DNA"/>
</dbReference>
<dbReference type="HAMAP" id="MF_00047">
    <property type="entry name" value="Dala_Dala_lig"/>
    <property type="match status" value="1"/>
</dbReference>
<evidence type="ECO:0000256" key="9">
    <source>
        <dbReference type="ARBA" id="ARBA00022741"/>
    </source>
</evidence>
<dbReference type="PROSITE" id="PS50975">
    <property type="entry name" value="ATP_GRASP"/>
    <property type="match status" value="1"/>
</dbReference>
<feature type="binding site" evidence="21">
    <location>
        <position position="312"/>
    </location>
    <ligand>
        <name>Mg(2+)</name>
        <dbReference type="ChEBI" id="CHEBI:18420"/>
        <label>1</label>
    </ligand>
</feature>
<keyword evidence="12 18" id="KW-0133">Cell shape</keyword>
<evidence type="ECO:0000256" key="21">
    <source>
        <dbReference type="PIRSR" id="PIRSR039102-3"/>
    </source>
</evidence>
<dbReference type="InterPro" id="IPR011095">
    <property type="entry name" value="Dala_Dala_lig_C"/>
</dbReference>
<dbReference type="SUPFAM" id="SSF52440">
    <property type="entry name" value="PreATP-grasp domain"/>
    <property type="match status" value="1"/>
</dbReference>
<evidence type="ECO:0000256" key="7">
    <source>
        <dbReference type="ARBA" id="ARBA00022598"/>
    </source>
</evidence>
<evidence type="ECO:0000256" key="4">
    <source>
        <dbReference type="ARBA" id="ARBA00004752"/>
    </source>
</evidence>
<evidence type="ECO:0000256" key="16">
    <source>
        <dbReference type="ARBA" id="ARBA00047614"/>
    </source>
</evidence>
<comment type="caution">
    <text evidence="24">The sequence shown here is derived from an EMBL/GenBank/DDBJ whole genome shotgun (WGS) entry which is preliminary data.</text>
</comment>
<keyword evidence="14 21" id="KW-0464">Manganese</keyword>
<evidence type="ECO:0000256" key="10">
    <source>
        <dbReference type="ARBA" id="ARBA00022840"/>
    </source>
</evidence>
<feature type="binding site" evidence="20">
    <location>
        <begin position="325"/>
        <end position="326"/>
    </location>
    <ligand>
        <name>ATP</name>
        <dbReference type="ChEBI" id="CHEBI:30616"/>
    </ligand>
</feature>
<keyword evidence="8 21" id="KW-0479">Metal-binding</keyword>
<dbReference type="InterPro" id="IPR011761">
    <property type="entry name" value="ATP-grasp"/>
</dbReference>
<dbReference type="PANTHER" id="PTHR23132">
    <property type="entry name" value="D-ALANINE--D-ALANINE LIGASE"/>
    <property type="match status" value="1"/>
</dbReference>
<dbReference type="GO" id="GO:0009252">
    <property type="term" value="P:peptidoglycan biosynthetic process"/>
    <property type="evidence" value="ECO:0007669"/>
    <property type="project" value="UniProtKB-UniRule"/>
</dbReference>
<feature type="active site" evidence="19">
    <location>
        <position position="193"/>
    </location>
</feature>
<dbReference type="InterPro" id="IPR016185">
    <property type="entry name" value="PreATP-grasp_dom_sf"/>
</dbReference>
<dbReference type="GO" id="GO:0005829">
    <property type="term" value="C:cytosol"/>
    <property type="evidence" value="ECO:0007669"/>
    <property type="project" value="TreeGrafter"/>
</dbReference>
<dbReference type="GO" id="GO:0071555">
    <property type="term" value="P:cell wall organization"/>
    <property type="evidence" value="ECO:0007669"/>
    <property type="project" value="UniProtKB-KW"/>
</dbReference>
<comment type="cofactor">
    <cofactor evidence="1">
        <name>Mn(2+)</name>
        <dbReference type="ChEBI" id="CHEBI:29035"/>
    </cofactor>
</comment>
<dbReference type="InterPro" id="IPR011127">
    <property type="entry name" value="Dala_Dala_lig_N"/>
</dbReference>
<dbReference type="InterPro" id="IPR000291">
    <property type="entry name" value="D-Ala_lig_Van_CS"/>
</dbReference>
<dbReference type="UniPathway" id="UPA00219"/>
<comment type="subcellular location">
    <subcellularLocation>
        <location evidence="3 18">Cytoplasm</location>
    </subcellularLocation>
</comment>
<evidence type="ECO:0000256" key="1">
    <source>
        <dbReference type="ARBA" id="ARBA00001936"/>
    </source>
</evidence>
<evidence type="ECO:0000259" key="23">
    <source>
        <dbReference type="PROSITE" id="PS50975"/>
    </source>
</evidence>
<feature type="domain" description="ATP-grasp" evidence="23">
    <location>
        <begin position="144"/>
        <end position="355"/>
    </location>
</feature>
<evidence type="ECO:0000256" key="19">
    <source>
        <dbReference type="PIRSR" id="PIRSR039102-1"/>
    </source>
</evidence>
<evidence type="ECO:0000256" key="14">
    <source>
        <dbReference type="ARBA" id="ARBA00023211"/>
    </source>
</evidence>
<feature type="binding site" evidence="21">
    <location>
        <position position="326"/>
    </location>
    <ligand>
        <name>Mg(2+)</name>
        <dbReference type="ChEBI" id="CHEBI:18420"/>
        <label>1</label>
    </ligand>
</feature>
<dbReference type="Gene3D" id="3.30.470.20">
    <property type="entry name" value="ATP-grasp fold, B domain"/>
    <property type="match status" value="1"/>
</dbReference>
<evidence type="ECO:0000256" key="3">
    <source>
        <dbReference type="ARBA" id="ARBA00004496"/>
    </source>
</evidence>
<comment type="cofactor">
    <cofactor evidence="21">
        <name>Mg(2+)</name>
        <dbReference type="ChEBI" id="CHEBI:18420"/>
    </cofactor>
    <cofactor evidence="21">
        <name>Mn(2+)</name>
        <dbReference type="ChEBI" id="CHEBI:29035"/>
    </cofactor>
    <text evidence="21">Binds 2 magnesium or manganese ions per subunit.</text>
</comment>
<feature type="binding site" evidence="20">
    <location>
        <begin position="223"/>
        <end position="231"/>
    </location>
    <ligand>
        <name>ATP</name>
        <dbReference type="ChEBI" id="CHEBI:30616"/>
    </ligand>
</feature>
<dbReference type="Gene3D" id="3.40.50.20">
    <property type="match status" value="1"/>
</dbReference>
<dbReference type="NCBIfam" id="NF002528">
    <property type="entry name" value="PRK01966.1-4"/>
    <property type="match status" value="1"/>
</dbReference>
<evidence type="ECO:0000256" key="15">
    <source>
        <dbReference type="ARBA" id="ARBA00023316"/>
    </source>
</evidence>
<comment type="pathway">
    <text evidence="17">Glycan biosynthesis.</text>
</comment>
<evidence type="ECO:0000256" key="12">
    <source>
        <dbReference type="ARBA" id="ARBA00022960"/>
    </source>
</evidence>
<dbReference type="PROSITE" id="PS00844">
    <property type="entry name" value="DALA_DALA_LIGASE_2"/>
    <property type="match status" value="1"/>
</dbReference>
<keyword evidence="15 18" id="KW-0961">Cell wall biogenesis/degradation</keyword>
<keyword evidence="13 18" id="KW-0573">Peptidoglycan synthesis</keyword>
<dbReference type="Gene3D" id="3.30.1490.20">
    <property type="entry name" value="ATP-grasp fold, A domain"/>
    <property type="match status" value="1"/>
</dbReference>
<gene>
    <name evidence="18" type="primary">ddl</name>
    <name evidence="24" type="ORF">ENV82_02245</name>
</gene>
<dbReference type="InterPro" id="IPR013815">
    <property type="entry name" value="ATP_grasp_subdomain_1"/>
</dbReference>
<dbReference type="PANTHER" id="PTHR23132:SF25">
    <property type="entry name" value="D-ALANINE--D-ALANINE LIGASE A"/>
    <property type="match status" value="1"/>
</dbReference>